<comment type="caution">
    <text evidence="3">The sequence shown here is derived from an EMBL/GenBank/DDBJ whole genome shotgun (WGS) entry which is preliminary data.</text>
</comment>
<dbReference type="Proteomes" id="UP000004980">
    <property type="component" value="Unassembled WGS sequence"/>
</dbReference>
<evidence type="ECO:0000313" key="3">
    <source>
        <dbReference type="EMBL" id="EIM96455.1"/>
    </source>
</evidence>
<proteinExistence type="predicted"/>
<keyword evidence="2" id="KW-0472">Membrane</keyword>
<feature type="region of interest" description="Disordered" evidence="1">
    <location>
        <begin position="19"/>
        <end position="38"/>
    </location>
</feature>
<keyword evidence="4" id="KW-1185">Reference proteome</keyword>
<dbReference type="EMBL" id="AKAU01000193">
    <property type="protein sequence ID" value="EIM96455.1"/>
    <property type="molecule type" value="Genomic_DNA"/>
</dbReference>
<name>A0ABP2PFR4_9BURK</name>
<keyword evidence="2" id="KW-0812">Transmembrane</keyword>
<evidence type="ECO:0000256" key="2">
    <source>
        <dbReference type="SAM" id="Phobius"/>
    </source>
</evidence>
<accession>A0ABP2PFR4</accession>
<organism evidence="3 4">
    <name type="scientific">Paraburkholderia hospita</name>
    <dbReference type="NCBI Taxonomy" id="169430"/>
    <lineage>
        <taxon>Bacteria</taxon>
        <taxon>Pseudomonadati</taxon>
        <taxon>Pseudomonadota</taxon>
        <taxon>Betaproteobacteria</taxon>
        <taxon>Burkholderiales</taxon>
        <taxon>Burkholderiaceae</taxon>
        <taxon>Paraburkholderia</taxon>
    </lineage>
</organism>
<evidence type="ECO:0000256" key="1">
    <source>
        <dbReference type="SAM" id="MobiDB-lite"/>
    </source>
</evidence>
<protein>
    <submittedName>
        <fullName evidence="3">Uncharacterized protein</fullName>
    </submittedName>
</protein>
<sequence length="91" mass="9826">MDAIGRVLRLIPRQISDRLRGGGRSVGSAAQTHGRSQPATATRTDQIAFIAIFIGFCMLLVPVLLVTVAAMLIIRIACIILDRFRGPKGPQ</sequence>
<feature type="transmembrane region" description="Helical" evidence="2">
    <location>
        <begin position="47"/>
        <end position="74"/>
    </location>
</feature>
<gene>
    <name evidence="3" type="ORF">WQE_33906</name>
</gene>
<reference evidence="3 4" key="1">
    <citation type="journal article" date="2012" name="J. Bacteriol.">
        <title>Draft Genome Sequence of the Soil Bacterium Burkholderia terrae Strain BS001, Which Interacts with Fungal Surface Structures.</title>
        <authorList>
            <person name="Nazir R."/>
            <person name="Hansen M.A."/>
            <person name="Sorensen S."/>
            <person name="van Elsas J.D."/>
        </authorList>
    </citation>
    <scope>NUCLEOTIDE SEQUENCE [LARGE SCALE GENOMIC DNA]</scope>
    <source>
        <strain evidence="3 4">BS001</strain>
    </source>
</reference>
<feature type="compositionally biased region" description="Polar residues" evidence="1">
    <location>
        <begin position="28"/>
        <end position="38"/>
    </location>
</feature>
<evidence type="ECO:0000313" key="4">
    <source>
        <dbReference type="Proteomes" id="UP000004980"/>
    </source>
</evidence>
<keyword evidence="2" id="KW-1133">Transmembrane helix</keyword>